<dbReference type="SFLD" id="SFLDS00029">
    <property type="entry name" value="Radical_SAM"/>
    <property type="match status" value="1"/>
</dbReference>
<reference evidence="9 10" key="1">
    <citation type="submission" date="2018-06" db="EMBL/GenBank/DDBJ databases">
        <title>Extensive metabolic versatility and redundancy in microbially diverse, dynamic hydrothermal sediments.</title>
        <authorList>
            <person name="Dombrowski N."/>
            <person name="Teske A."/>
            <person name="Baker B.J."/>
        </authorList>
    </citation>
    <scope>NUCLEOTIDE SEQUENCE [LARGE SCALE GENOMIC DNA]</scope>
    <source>
        <strain evidence="9">B10_G13</strain>
    </source>
</reference>
<dbReference type="InterPro" id="IPR007197">
    <property type="entry name" value="rSAM"/>
</dbReference>
<dbReference type="AlphaFoldDB" id="A0A660SE09"/>
<dbReference type="Gene3D" id="3.20.20.70">
    <property type="entry name" value="Aldolase class I"/>
    <property type="match status" value="1"/>
</dbReference>
<keyword evidence="4" id="KW-0949">S-adenosyl-L-methionine</keyword>
<dbReference type="Proteomes" id="UP000271125">
    <property type="component" value="Unassembled WGS sequence"/>
</dbReference>
<keyword evidence="7" id="KW-0411">Iron-sulfur</keyword>
<dbReference type="InterPro" id="IPR013785">
    <property type="entry name" value="Aldolase_TIM"/>
</dbReference>
<dbReference type="Gene3D" id="1.10.150.530">
    <property type="match status" value="1"/>
</dbReference>
<evidence type="ECO:0000256" key="2">
    <source>
        <dbReference type="ARBA" id="ARBA00022485"/>
    </source>
</evidence>
<dbReference type="Pfam" id="PF21016">
    <property type="entry name" value="RlmN_N"/>
    <property type="match status" value="1"/>
</dbReference>
<dbReference type="GO" id="GO:0030488">
    <property type="term" value="P:tRNA methylation"/>
    <property type="evidence" value="ECO:0007669"/>
    <property type="project" value="TreeGrafter"/>
</dbReference>
<keyword evidence="6" id="KW-0408">Iron</keyword>
<evidence type="ECO:0000313" key="10">
    <source>
        <dbReference type="Proteomes" id="UP000271125"/>
    </source>
</evidence>
<dbReference type="GO" id="GO:0070475">
    <property type="term" value="P:rRNA base methylation"/>
    <property type="evidence" value="ECO:0007669"/>
    <property type="project" value="TreeGrafter"/>
</dbReference>
<dbReference type="CDD" id="cd01335">
    <property type="entry name" value="Radical_SAM"/>
    <property type="match status" value="1"/>
</dbReference>
<comment type="caution">
    <text evidence="9">The sequence shown here is derived from an EMBL/GenBank/DDBJ whole genome shotgun (WGS) entry which is preliminary data.</text>
</comment>
<dbReference type="PANTHER" id="PTHR30544">
    <property type="entry name" value="23S RRNA METHYLTRANSFERASE"/>
    <property type="match status" value="1"/>
</dbReference>
<feature type="non-terminal residue" evidence="9">
    <location>
        <position position="214"/>
    </location>
</feature>
<protein>
    <recommendedName>
        <fullName evidence="8">Radical SAM core domain-containing protein</fullName>
    </recommendedName>
</protein>
<dbReference type="EMBL" id="QNBD01000272">
    <property type="protein sequence ID" value="RKX68446.1"/>
    <property type="molecule type" value="Genomic_DNA"/>
</dbReference>
<evidence type="ECO:0000259" key="8">
    <source>
        <dbReference type="PROSITE" id="PS51918"/>
    </source>
</evidence>
<evidence type="ECO:0000256" key="3">
    <source>
        <dbReference type="ARBA" id="ARBA00022552"/>
    </source>
</evidence>
<dbReference type="InterPro" id="IPR040072">
    <property type="entry name" value="Methyltransferase_A"/>
</dbReference>
<dbReference type="GO" id="GO:0003824">
    <property type="term" value="F:catalytic activity"/>
    <property type="evidence" value="ECO:0007669"/>
    <property type="project" value="InterPro"/>
</dbReference>
<accession>A0A660SE09</accession>
<comment type="cofactor">
    <cofactor evidence="1">
        <name>[4Fe-4S] cluster</name>
        <dbReference type="ChEBI" id="CHEBI:49883"/>
    </cofactor>
</comment>
<dbReference type="GO" id="GO:0051539">
    <property type="term" value="F:4 iron, 4 sulfur cluster binding"/>
    <property type="evidence" value="ECO:0007669"/>
    <property type="project" value="UniProtKB-KW"/>
</dbReference>
<evidence type="ECO:0000256" key="5">
    <source>
        <dbReference type="ARBA" id="ARBA00022723"/>
    </source>
</evidence>
<name>A0A660SE09_UNCT6</name>
<proteinExistence type="predicted"/>
<feature type="domain" description="Radical SAM core" evidence="8">
    <location>
        <begin position="96"/>
        <end position="214"/>
    </location>
</feature>
<organism evidence="9 10">
    <name type="scientific">candidate division TA06 bacterium</name>
    <dbReference type="NCBI Taxonomy" id="2250710"/>
    <lineage>
        <taxon>Bacteria</taxon>
        <taxon>Bacteria division TA06</taxon>
    </lineage>
</organism>
<dbReference type="GO" id="GO:0046872">
    <property type="term" value="F:metal ion binding"/>
    <property type="evidence" value="ECO:0007669"/>
    <property type="project" value="UniProtKB-KW"/>
</dbReference>
<dbReference type="SUPFAM" id="SSF102114">
    <property type="entry name" value="Radical SAM enzymes"/>
    <property type="match status" value="1"/>
</dbReference>
<dbReference type="PANTHER" id="PTHR30544:SF5">
    <property type="entry name" value="RADICAL SAM CORE DOMAIN-CONTAINING PROTEIN"/>
    <property type="match status" value="1"/>
</dbReference>
<dbReference type="PROSITE" id="PS51918">
    <property type="entry name" value="RADICAL_SAM"/>
    <property type="match status" value="1"/>
</dbReference>
<keyword evidence="2" id="KW-0004">4Fe-4S</keyword>
<evidence type="ECO:0000313" key="9">
    <source>
        <dbReference type="EMBL" id="RKX68446.1"/>
    </source>
</evidence>
<evidence type="ECO:0000256" key="7">
    <source>
        <dbReference type="ARBA" id="ARBA00023014"/>
    </source>
</evidence>
<keyword evidence="5" id="KW-0479">Metal-binding</keyword>
<gene>
    <name evidence="9" type="ORF">DRP43_05610</name>
</gene>
<sequence>MINIKSLTKKQIIQYFIDNGEKTFKGQQVFKWLWQKHISDFDEMTDVSKKLREKLKSEFVIEYPKILKKQTSKDGTIKYLLELNDGVAIETVWIPSGRRNTICISTQAGCAMGCKFCYTAKQEFIRNLTFFEIVDQIIVIIKDLNKRPTNIVTMGMGEPLKNLENLEEAIGIINDETGIGIAARKITVSTVGFIPGIYELAKYPKQIKLAVSLN</sequence>
<dbReference type="InterPro" id="IPR048641">
    <property type="entry name" value="RlmN_N"/>
</dbReference>
<evidence type="ECO:0000256" key="6">
    <source>
        <dbReference type="ARBA" id="ARBA00023004"/>
    </source>
</evidence>
<evidence type="ECO:0000256" key="1">
    <source>
        <dbReference type="ARBA" id="ARBA00001966"/>
    </source>
</evidence>
<keyword evidence="3" id="KW-0698">rRNA processing</keyword>
<evidence type="ECO:0000256" key="4">
    <source>
        <dbReference type="ARBA" id="ARBA00022691"/>
    </source>
</evidence>
<dbReference type="InterPro" id="IPR058240">
    <property type="entry name" value="rSAM_sf"/>
</dbReference>
<dbReference type="Pfam" id="PF04055">
    <property type="entry name" value="Radical_SAM"/>
    <property type="match status" value="1"/>
</dbReference>